<gene>
    <name evidence="2" type="ORF">Mic7113_6023</name>
</gene>
<feature type="signal peptide" evidence="1">
    <location>
        <begin position="1"/>
        <end position="29"/>
    </location>
</feature>
<proteinExistence type="predicted"/>
<dbReference type="eggNOG" id="ENOG5032XX1">
    <property type="taxonomic scope" value="Bacteria"/>
</dbReference>
<keyword evidence="3" id="KW-1185">Reference proteome</keyword>
<dbReference type="HOGENOM" id="CLU_082705_1_0_3"/>
<keyword evidence="1" id="KW-0732">Signal</keyword>
<dbReference type="KEGG" id="mic:Mic7113_6023"/>
<dbReference type="OrthoDB" id="464529at2"/>
<protein>
    <recommendedName>
        <fullName evidence="4">SH3 domain-containing protein</fullName>
    </recommendedName>
</protein>
<dbReference type="AlphaFoldDB" id="K9WN77"/>
<dbReference type="EMBL" id="CP003630">
    <property type="protein sequence ID" value="AFZ21623.1"/>
    <property type="molecule type" value="Genomic_DNA"/>
</dbReference>
<evidence type="ECO:0000313" key="3">
    <source>
        <dbReference type="Proteomes" id="UP000010471"/>
    </source>
</evidence>
<organism evidence="2 3">
    <name type="scientific">Allocoleopsis franciscana PCC 7113</name>
    <dbReference type="NCBI Taxonomy" id="1173027"/>
    <lineage>
        <taxon>Bacteria</taxon>
        <taxon>Bacillati</taxon>
        <taxon>Cyanobacteriota</taxon>
        <taxon>Cyanophyceae</taxon>
        <taxon>Coleofasciculales</taxon>
        <taxon>Coleofasciculaceae</taxon>
        <taxon>Allocoleopsis</taxon>
        <taxon>Allocoleopsis franciscana</taxon>
    </lineage>
</organism>
<accession>K9WN77</accession>
<dbReference type="RefSeq" id="WP_015185752.1">
    <property type="nucleotide sequence ID" value="NC_019738.1"/>
</dbReference>
<reference evidence="2 3" key="1">
    <citation type="submission" date="2012-06" db="EMBL/GenBank/DDBJ databases">
        <title>Finished chromosome of genome of Microcoleus sp. PCC 7113.</title>
        <authorList>
            <consortium name="US DOE Joint Genome Institute"/>
            <person name="Gugger M."/>
            <person name="Coursin T."/>
            <person name="Rippka R."/>
            <person name="Tandeau De Marsac N."/>
            <person name="Huntemann M."/>
            <person name="Wei C.-L."/>
            <person name="Han J."/>
            <person name="Detter J.C."/>
            <person name="Han C."/>
            <person name="Tapia R."/>
            <person name="Chen A."/>
            <person name="Kyrpides N."/>
            <person name="Mavromatis K."/>
            <person name="Markowitz V."/>
            <person name="Szeto E."/>
            <person name="Ivanova N."/>
            <person name="Pagani I."/>
            <person name="Pati A."/>
            <person name="Goodwin L."/>
            <person name="Nordberg H.P."/>
            <person name="Cantor M.N."/>
            <person name="Hua S.X."/>
            <person name="Woyke T."/>
            <person name="Kerfeld C.A."/>
        </authorList>
    </citation>
    <scope>NUCLEOTIDE SEQUENCE [LARGE SCALE GENOMIC DNA]</scope>
    <source>
        <strain evidence="2 3">PCC 7113</strain>
    </source>
</reference>
<evidence type="ECO:0000313" key="2">
    <source>
        <dbReference type="EMBL" id="AFZ21623.1"/>
    </source>
</evidence>
<sequence length="211" mass="22544">MKKMDKGRSVRVLAVIAIATSGMSHSAIAQTDITPSQASVKLAQASLAGQCRATKLQMPIFREANTTSEALQLLSANAEVTLGENRVNRRGFIRISAPVEGYVEAVNLKPCTASTGVTTTDTTQTPATASTADLCRRVARPPQGLVIRREPTTTSARLGRVAHLGRVTLSGTPATEKKDEVRNWVEISAPVRGWVSNGLLTEEESNLGFCQ</sequence>
<feature type="chain" id="PRO_5003938189" description="SH3 domain-containing protein" evidence="1">
    <location>
        <begin position="30"/>
        <end position="211"/>
    </location>
</feature>
<evidence type="ECO:0008006" key="4">
    <source>
        <dbReference type="Google" id="ProtNLM"/>
    </source>
</evidence>
<dbReference type="Proteomes" id="UP000010471">
    <property type="component" value="Chromosome"/>
</dbReference>
<evidence type="ECO:0000256" key="1">
    <source>
        <dbReference type="SAM" id="SignalP"/>
    </source>
</evidence>
<name>K9WN77_9CYAN</name>